<sequence length="72" mass="8261">MVAVAWWLGKRYVDPFSLEVSVQLRWHWFKKVGAERPWSGLELPAHSNTLALFAISVTTQVGNGEKTLFWTD</sequence>
<evidence type="ECO:0000313" key="1">
    <source>
        <dbReference type="EMBL" id="JAE37267.1"/>
    </source>
</evidence>
<proteinExistence type="predicted"/>
<name>A0A0A9HKJ6_ARUDO</name>
<reference evidence="1" key="1">
    <citation type="submission" date="2014-09" db="EMBL/GenBank/DDBJ databases">
        <authorList>
            <person name="Magalhaes I.L.F."/>
            <person name="Oliveira U."/>
            <person name="Santos F.R."/>
            <person name="Vidigal T.H.D.A."/>
            <person name="Brescovit A.D."/>
            <person name="Santos A.J."/>
        </authorList>
    </citation>
    <scope>NUCLEOTIDE SEQUENCE</scope>
    <source>
        <tissue evidence="1">Shoot tissue taken approximately 20 cm above the soil surface</tissue>
    </source>
</reference>
<dbReference type="AlphaFoldDB" id="A0A0A9HKJ6"/>
<dbReference type="EMBL" id="GBRH01160629">
    <property type="protein sequence ID" value="JAE37267.1"/>
    <property type="molecule type" value="Transcribed_RNA"/>
</dbReference>
<protein>
    <submittedName>
        <fullName evidence="1">Uncharacterized protein</fullName>
    </submittedName>
</protein>
<accession>A0A0A9HKJ6</accession>
<organism evidence="1">
    <name type="scientific">Arundo donax</name>
    <name type="common">Giant reed</name>
    <name type="synonym">Donax arundinaceus</name>
    <dbReference type="NCBI Taxonomy" id="35708"/>
    <lineage>
        <taxon>Eukaryota</taxon>
        <taxon>Viridiplantae</taxon>
        <taxon>Streptophyta</taxon>
        <taxon>Embryophyta</taxon>
        <taxon>Tracheophyta</taxon>
        <taxon>Spermatophyta</taxon>
        <taxon>Magnoliopsida</taxon>
        <taxon>Liliopsida</taxon>
        <taxon>Poales</taxon>
        <taxon>Poaceae</taxon>
        <taxon>PACMAD clade</taxon>
        <taxon>Arundinoideae</taxon>
        <taxon>Arundineae</taxon>
        <taxon>Arundo</taxon>
    </lineage>
</organism>
<reference evidence="1" key="2">
    <citation type="journal article" date="2015" name="Data Brief">
        <title>Shoot transcriptome of the giant reed, Arundo donax.</title>
        <authorList>
            <person name="Barrero R.A."/>
            <person name="Guerrero F.D."/>
            <person name="Moolhuijzen P."/>
            <person name="Goolsby J.A."/>
            <person name="Tidwell J."/>
            <person name="Bellgard S.E."/>
            <person name="Bellgard M.I."/>
        </authorList>
    </citation>
    <scope>NUCLEOTIDE SEQUENCE</scope>
    <source>
        <tissue evidence="1">Shoot tissue taken approximately 20 cm above the soil surface</tissue>
    </source>
</reference>